<evidence type="ECO:0000313" key="7">
    <source>
        <dbReference type="EMBL" id="POY37720.1"/>
    </source>
</evidence>
<dbReference type="PROSITE" id="PS00079">
    <property type="entry name" value="MULTICOPPER_OXIDASE1"/>
    <property type="match status" value="1"/>
</dbReference>
<dbReference type="PANTHER" id="PTHR48267">
    <property type="entry name" value="CUPREDOXIN SUPERFAMILY PROTEIN"/>
    <property type="match status" value="1"/>
</dbReference>
<feature type="domain" description="Plastocyanin-like" evidence="6">
    <location>
        <begin position="94"/>
        <end position="189"/>
    </location>
</feature>
<dbReference type="Gene3D" id="2.60.40.420">
    <property type="entry name" value="Cupredoxins - blue copper proteins"/>
    <property type="match status" value="3"/>
</dbReference>
<keyword evidence="3" id="KW-0732">Signal</keyword>
<reference evidence="7 8" key="1">
    <citation type="submission" date="2018-01" db="EMBL/GenBank/DDBJ databases">
        <authorList>
            <person name="Gaut B.S."/>
            <person name="Morton B.R."/>
            <person name="Clegg M.T."/>
            <person name="Duvall M.R."/>
        </authorList>
    </citation>
    <scope>NUCLEOTIDE SEQUENCE [LARGE SCALE GENOMIC DNA]</scope>
    <source>
        <strain evidence="7 8">HR-AY</strain>
    </source>
</reference>
<keyword evidence="8" id="KW-1185">Reference proteome</keyword>
<keyword evidence="2" id="KW-0560">Oxidoreductase</keyword>
<dbReference type="Pfam" id="PF07731">
    <property type="entry name" value="Cu-oxidase_2"/>
    <property type="match status" value="1"/>
</dbReference>
<proteinExistence type="predicted"/>
<dbReference type="InterPro" id="IPR011707">
    <property type="entry name" value="Cu-oxidase-like_N"/>
</dbReference>
<feature type="chain" id="PRO_5015548751" evidence="3">
    <location>
        <begin position="28"/>
        <end position="497"/>
    </location>
</feature>
<evidence type="ECO:0000256" key="2">
    <source>
        <dbReference type="ARBA" id="ARBA00023002"/>
    </source>
</evidence>
<evidence type="ECO:0000256" key="3">
    <source>
        <dbReference type="SAM" id="SignalP"/>
    </source>
</evidence>
<dbReference type="AlphaFoldDB" id="A0A2S5A556"/>
<dbReference type="InterPro" id="IPR008972">
    <property type="entry name" value="Cupredoxin"/>
</dbReference>
<name>A0A2S5A556_9FLAO</name>
<dbReference type="PANTHER" id="PTHR48267:SF1">
    <property type="entry name" value="BILIRUBIN OXIDASE"/>
    <property type="match status" value="1"/>
</dbReference>
<dbReference type="OrthoDB" id="9757546at2"/>
<evidence type="ECO:0000313" key="8">
    <source>
        <dbReference type="Proteomes" id="UP000237310"/>
    </source>
</evidence>
<evidence type="ECO:0000259" key="4">
    <source>
        <dbReference type="Pfam" id="PF00394"/>
    </source>
</evidence>
<sequence length="497" mass="53841">MKRRNFIKLSGLSTTALLVSSSIPFLSSCSNSNMNMDMGGNMNMGQPVPVTEGGFSALFAIPPIVGSTTTLTAQNVTANSNGFGSIKGLGYSLGSLLGPTMKLNSGQSMNVNFVNQLNEKTNIHWHGLKIPANMDGHPENFINAGGSFNYNFTVNQRAGLYWYHPHAEGTTGKQVFQGLAGLIIVNDSEEAALNLPSGIRELPLVIQDKRISAGRIPYAPTMMDQMTGLMGQYILVNGVYAPIHNVETAKYRVRILNGSNARIYNLALSNGASFTVIGNDGGLLAKPQTVNSLIIAPGERADLIIDFSSMGLNSELFLISKTFVGGNAQGTQEFKIMKFKVATQVVDNFSIPTTLSSISQLTESMATKTRSFEISNVDSGSMSGMMMHTINNKSYDANRIDELVNNGAVEIWTFDNTNGAEPHPMHLHGVQFQILNRTGGRGTLTALEKGWKDMALCMPGEKVKTIVPFNGYTGKFVFHCHNLEHEETGMMGQFQVS</sequence>
<dbReference type="InterPro" id="IPR033138">
    <property type="entry name" value="Cu_oxidase_CS"/>
</dbReference>
<evidence type="ECO:0000259" key="6">
    <source>
        <dbReference type="Pfam" id="PF07732"/>
    </source>
</evidence>
<accession>A0A2S5A556</accession>
<dbReference type="SUPFAM" id="SSF49503">
    <property type="entry name" value="Cupredoxins"/>
    <property type="match status" value="3"/>
</dbReference>
<gene>
    <name evidence="7" type="ORF">C3L50_14220</name>
</gene>
<evidence type="ECO:0000256" key="1">
    <source>
        <dbReference type="ARBA" id="ARBA00022723"/>
    </source>
</evidence>
<dbReference type="Proteomes" id="UP000237310">
    <property type="component" value="Unassembled WGS sequence"/>
</dbReference>
<dbReference type="PROSITE" id="PS00080">
    <property type="entry name" value="MULTICOPPER_OXIDASE2"/>
    <property type="match status" value="1"/>
</dbReference>
<dbReference type="GO" id="GO:0005507">
    <property type="term" value="F:copper ion binding"/>
    <property type="evidence" value="ECO:0007669"/>
    <property type="project" value="InterPro"/>
</dbReference>
<dbReference type="InterPro" id="IPR001117">
    <property type="entry name" value="Cu-oxidase_2nd"/>
</dbReference>
<dbReference type="Pfam" id="PF00394">
    <property type="entry name" value="Cu-oxidase"/>
    <property type="match status" value="1"/>
</dbReference>
<feature type="domain" description="Plastocyanin-like" evidence="4">
    <location>
        <begin position="234"/>
        <end position="308"/>
    </location>
</feature>
<dbReference type="Pfam" id="PF07732">
    <property type="entry name" value="Cu-oxidase_3"/>
    <property type="match status" value="1"/>
</dbReference>
<protein>
    <submittedName>
        <fullName evidence="7">Bilirubin oxidase</fullName>
    </submittedName>
</protein>
<dbReference type="InterPro" id="IPR045087">
    <property type="entry name" value="Cu-oxidase_fam"/>
</dbReference>
<dbReference type="GO" id="GO:0016491">
    <property type="term" value="F:oxidoreductase activity"/>
    <property type="evidence" value="ECO:0007669"/>
    <property type="project" value="UniProtKB-KW"/>
</dbReference>
<feature type="domain" description="Plastocyanin-like" evidence="5">
    <location>
        <begin position="376"/>
        <end position="496"/>
    </location>
</feature>
<evidence type="ECO:0000259" key="5">
    <source>
        <dbReference type="Pfam" id="PF07731"/>
    </source>
</evidence>
<dbReference type="PROSITE" id="PS51257">
    <property type="entry name" value="PROKAR_LIPOPROTEIN"/>
    <property type="match status" value="1"/>
</dbReference>
<comment type="caution">
    <text evidence="7">The sequence shown here is derived from an EMBL/GenBank/DDBJ whole genome shotgun (WGS) entry which is preliminary data.</text>
</comment>
<dbReference type="InterPro" id="IPR011706">
    <property type="entry name" value="Cu-oxidase_C"/>
</dbReference>
<feature type="signal peptide" evidence="3">
    <location>
        <begin position="1"/>
        <end position="27"/>
    </location>
</feature>
<dbReference type="EMBL" id="PQVG01000008">
    <property type="protein sequence ID" value="POY37720.1"/>
    <property type="molecule type" value="Genomic_DNA"/>
</dbReference>
<dbReference type="RefSeq" id="WP_103806845.1">
    <property type="nucleotide sequence ID" value="NZ_PQVG01000008.1"/>
</dbReference>
<organism evidence="7 8">
    <name type="scientific">Flavobacterium alvei</name>
    <dbReference type="NCBI Taxonomy" id="2080416"/>
    <lineage>
        <taxon>Bacteria</taxon>
        <taxon>Pseudomonadati</taxon>
        <taxon>Bacteroidota</taxon>
        <taxon>Flavobacteriia</taxon>
        <taxon>Flavobacteriales</taxon>
        <taxon>Flavobacteriaceae</taxon>
        <taxon>Flavobacterium</taxon>
    </lineage>
</organism>
<keyword evidence="1" id="KW-0479">Metal-binding</keyword>
<dbReference type="InterPro" id="IPR002355">
    <property type="entry name" value="Cu_oxidase_Cu_BS"/>
</dbReference>